<dbReference type="Proteomes" id="UP000299102">
    <property type="component" value="Unassembled WGS sequence"/>
</dbReference>
<keyword evidence="1" id="KW-1133">Transmembrane helix</keyword>
<comment type="caution">
    <text evidence="3">The sequence shown here is derived from an EMBL/GenBank/DDBJ whole genome shotgun (WGS) entry which is preliminary data.</text>
</comment>
<accession>A0A4C1XV96</accession>
<feature type="domain" description="Integrase zinc-binding" evidence="2">
    <location>
        <begin position="1"/>
        <end position="44"/>
    </location>
</feature>
<keyword evidence="1" id="KW-0472">Membrane</keyword>
<proteinExistence type="predicted"/>
<organism evidence="3 4">
    <name type="scientific">Eumeta variegata</name>
    <name type="common">Bagworm moth</name>
    <name type="synonym">Eumeta japonica</name>
    <dbReference type="NCBI Taxonomy" id="151549"/>
    <lineage>
        <taxon>Eukaryota</taxon>
        <taxon>Metazoa</taxon>
        <taxon>Ecdysozoa</taxon>
        <taxon>Arthropoda</taxon>
        <taxon>Hexapoda</taxon>
        <taxon>Insecta</taxon>
        <taxon>Pterygota</taxon>
        <taxon>Neoptera</taxon>
        <taxon>Endopterygota</taxon>
        <taxon>Lepidoptera</taxon>
        <taxon>Glossata</taxon>
        <taxon>Ditrysia</taxon>
        <taxon>Tineoidea</taxon>
        <taxon>Psychidae</taxon>
        <taxon>Oiketicinae</taxon>
        <taxon>Eumeta</taxon>
    </lineage>
</organism>
<feature type="transmembrane region" description="Helical" evidence="1">
    <location>
        <begin position="207"/>
        <end position="230"/>
    </location>
</feature>
<dbReference type="Pfam" id="PF17921">
    <property type="entry name" value="Integrase_H2C2"/>
    <property type="match status" value="1"/>
</dbReference>
<keyword evidence="4" id="KW-1185">Reference proteome</keyword>
<gene>
    <name evidence="3" type="ORF">EVAR_83929_1</name>
</gene>
<evidence type="ECO:0000313" key="4">
    <source>
        <dbReference type="Proteomes" id="UP000299102"/>
    </source>
</evidence>
<dbReference type="Gene3D" id="1.10.340.70">
    <property type="match status" value="1"/>
</dbReference>
<sequence length="443" mass="49939">MKEVHDEPWTGKHFGLTKTLVKFRERHFVRNVEKEMKKYIKSCSRNENATPSQRLRTSRCVELVSYNVSLDGNDGVNSAQAFTVWGRRSTVEPIFEVFVFQIQRLGSNVVRIGTRPVRMLRTVGTTTIAYGTNGLKSTPRHEAVPLRLVQFRARTPKRWTAVTFSAGFCPRDSFVRESRRDTRALVSLSSWSVRSDRDILLFLDSSIFIYFYIVVSVGVGDAGGVGMWMYGVWRRLRGKGSNLRSGPYLLQALSVVIQYRNTASVMGIFRPGQTRGGIVISRSLFRSSLLGRQAGSGYCHHVGDDVAGSPSPGEREVVEIQYATQTEIKGWFKSWIQDEYSNHIGKEYDTCIERDSGNGSIVENGIEPCSGQRGHCTRMARVHYWDVTLAHYRRELTATDVTSCYVGSDGPLPLTNILFPSKRPATHWLGSRDPGISSVYGRW</sequence>
<evidence type="ECO:0000256" key="1">
    <source>
        <dbReference type="SAM" id="Phobius"/>
    </source>
</evidence>
<evidence type="ECO:0000259" key="2">
    <source>
        <dbReference type="Pfam" id="PF17921"/>
    </source>
</evidence>
<dbReference type="EMBL" id="BGZK01000949">
    <property type="protein sequence ID" value="GBP66149.1"/>
    <property type="molecule type" value="Genomic_DNA"/>
</dbReference>
<evidence type="ECO:0000313" key="3">
    <source>
        <dbReference type="EMBL" id="GBP66149.1"/>
    </source>
</evidence>
<dbReference type="AlphaFoldDB" id="A0A4C1XV96"/>
<name>A0A4C1XV96_EUMVA</name>
<dbReference type="InterPro" id="IPR041588">
    <property type="entry name" value="Integrase_H2C2"/>
</dbReference>
<reference evidence="3 4" key="1">
    <citation type="journal article" date="2019" name="Commun. Biol.">
        <title>The bagworm genome reveals a unique fibroin gene that provides high tensile strength.</title>
        <authorList>
            <person name="Kono N."/>
            <person name="Nakamura H."/>
            <person name="Ohtoshi R."/>
            <person name="Tomita M."/>
            <person name="Numata K."/>
            <person name="Arakawa K."/>
        </authorList>
    </citation>
    <scope>NUCLEOTIDE SEQUENCE [LARGE SCALE GENOMIC DNA]</scope>
</reference>
<protein>
    <recommendedName>
        <fullName evidence="2">Integrase zinc-binding domain-containing protein</fullName>
    </recommendedName>
</protein>
<keyword evidence="1" id="KW-0812">Transmembrane</keyword>